<name>A0A2H3BXL3_9AGAR</name>
<sequence>MKLTRKLTVIAALAAAAVISPVAPRGMRRCIYVTVNDLSDQEVHDLASDIVNACAAPAVDRLFAFLMELVAGIASRTNKSLQVLDPRFEKLLTFFDPSCV</sequence>
<organism evidence="2 3">
    <name type="scientific">Armillaria solidipes</name>
    <dbReference type="NCBI Taxonomy" id="1076256"/>
    <lineage>
        <taxon>Eukaryota</taxon>
        <taxon>Fungi</taxon>
        <taxon>Dikarya</taxon>
        <taxon>Basidiomycota</taxon>
        <taxon>Agaricomycotina</taxon>
        <taxon>Agaricomycetes</taxon>
        <taxon>Agaricomycetidae</taxon>
        <taxon>Agaricales</taxon>
        <taxon>Marasmiineae</taxon>
        <taxon>Physalacriaceae</taxon>
        <taxon>Armillaria</taxon>
    </lineage>
</organism>
<evidence type="ECO:0000313" key="2">
    <source>
        <dbReference type="EMBL" id="PBK75575.1"/>
    </source>
</evidence>
<feature type="chain" id="PRO_5013736111" description="Secreted protein" evidence="1">
    <location>
        <begin position="25"/>
        <end position="100"/>
    </location>
</feature>
<reference evidence="3" key="1">
    <citation type="journal article" date="2017" name="Nat. Ecol. Evol.">
        <title>Genome expansion and lineage-specific genetic innovations in the forest pathogenic fungi Armillaria.</title>
        <authorList>
            <person name="Sipos G."/>
            <person name="Prasanna A.N."/>
            <person name="Walter M.C."/>
            <person name="O'Connor E."/>
            <person name="Balint B."/>
            <person name="Krizsan K."/>
            <person name="Kiss B."/>
            <person name="Hess J."/>
            <person name="Varga T."/>
            <person name="Slot J."/>
            <person name="Riley R."/>
            <person name="Boka B."/>
            <person name="Rigling D."/>
            <person name="Barry K."/>
            <person name="Lee J."/>
            <person name="Mihaltcheva S."/>
            <person name="LaButti K."/>
            <person name="Lipzen A."/>
            <person name="Waldron R."/>
            <person name="Moloney N.M."/>
            <person name="Sperisen C."/>
            <person name="Kredics L."/>
            <person name="Vagvoelgyi C."/>
            <person name="Patrignani A."/>
            <person name="Fitzpatrick D."/>
            <person name="Nagy I."/>
            <person name="Doyle S."/>
            <person name="Anderson J.B."/>
            <person name="Grigoriev I.V."/>
            <person name="Gueldener U."/>
            <person name="Muensterkoetter M."/>
            <person name="Nagy L.G."/>
        </authorList>
    </citation>
    <scope>NUCLEOTIDE SEQUENCE [LARGE SCALE GENOMIC DNA]</scope>
    <source>
        <strain evidence="3">28-4</strain>
    </source>
</reference>
<keyword evidence="3" id="KW-1185">Reference proteome</keyword>
<dbReference type="Proteomes" id="UP000218334">
    <property type="component" value="Unassembled WGS sequence"/>
</dbReference>
<proteinExistence type="predicted"/>
<keyword evidence="1" id="KW-0732">Signal</keyword>
<evidence type="ECO:0000313" key="3">
    <source>
        <dbReference type="Proteomes" id="UP000218334"/>
    </source>
</evidence>
<dbReference type="EMBL" id="KZ293417">
    <property type="protein sequence ID" value="PBK75575.1"/>
    <property type="molecule type" value="Genomic_DNA"/>
</dbReference>
<feature type="signal peptide" evidence="1">
    <location>
        <begin position="1"/>
        <end position="24"/>
    </location>
</feature>
<gene>
    <name evidence="2" type="ORF">ARMSODRAFT_999983</name>
</gene>
<protein>
    <recommendedName>
        <fullName evidence="4">Secreted protein</fullName>
    </recommendedName>
</protein>
<evidence type="ECO:0008006" key="4">
    <source>
        <dbReference type="Google" id="ProtNLM"/>
    </source>
</evidence>
<dbReference type="AlphaFoldDB" id="A0A2H3BXL3"/>
<accession>A0A2H3BXL3</accession>
<evidence type="ECO:0000256" key="1">
    <source>
        <dbReference type="SAM" id="SignalP"/>
    </source>
</evidence>